<evidence type="ECO:0000256" key="1">
    <source>
        <dbReference type="SAM" id="Phobius"/>
    </source>
</evidence>
<dbReference type="Proteomes" id="UP000556026">
    <property type="component" value="Unassembled WGS sequence"/>
</dbReference>
<comment type="caution">
    <text evidence="2">The sequence shown here is derived from an EMBL/GenBank/DDBJ whole genome shotgun (WGS) entry which is preliminary data.</text>
</comment>
<proteinExistence type="predicted"/>
<keyword evidence="1" id="KW-0472">Membrane</keyword>
<dbReference type="EMBL" id="BLXX01000002">
    <property type="protein sequence ID" value="GFO58729.1"/>
    <property type="molecule type" value="Genomic_DNA"/>
</dbReference>
<organism evidence="2 3">
    <name type="scientific">Geomonas silvestris</name>
    <dbReference type="NCBI Taxonomy" id="2740184"/>
    <lineage>
        <taxon>Bacteria</taxon>
        <taxon>Pseudomonadati</taxon>
        <taxon>Thermodesulfobacteriota</taxon>
        <taxon>Desulfuromonadia</taxon>
        <taxon>Geobacterales</taxon>
        <taxon>Geobacteraceae</taxon>
        <taxon>Geomonas</taxon>
    </lineage>
</organism>
<keyword evidence="3" id="KW-1185">Reference proteome</keyword>
<accession>A0A6V8MGB4</accession>
<feature type="transmembrane region" description="Helical" evidence="1">
    <location>
        <begin position="12"/>
        <end position="31"/>
    </location>
</feature>
<keyword evidence="1" id="KW-0812">Transmembrane</keyword>
<protein>
    <submittedName>
        <fullName evidence="2">Cytochrome c biogenesis protein ResB</fullName>
    </submittedName>
</protein>
<name>A0A6V8MGB4_9BACT</name>
<feature type="transmembrane region" description="Helical" evidence="1">
    <location>
        <begin position="59"/>
        <end position="80"/>
    </location>
</feature>
<dbReference type="RefSeq" id="WP_183353580.1">
    <property type="nucleotide sequence ID" value="NZ_BLXX01000002.1"/>
</dbReference>
<dbReference type="AlphaFoldDB" id="A0A6V8MGB4"/>
<feature type="transmembrane region" description="Helical" evidence="1">
    <location>
        <begin position="201"/>
        <end position="220"/>
    </location>
</feature>
<keyword evidence="1" id="KW-1133">Transmembrane helix</keyword>
<evidence type="ECO:0000313" key="3">
    <source>
        <dbReference type="Proteomes" id="UP000556026"/>
    </source>
</evidence>
<gene>
    <name evidence="2" type="ORF">GMST_10540</name>
</gene>
<feature type="transmembrane region" description="Helical" evidence="1">
    <location>
        <begin position="92"/>
        <end position="113"/>
    </location>
</feature>
<evidence type="ECO:0000313" key="2">
    <source>
        <dbReference type="EMBL" id="GFO58729.1"/>
    </source>
</evidence>
<sequence>MFQRIYQQLTSLNLGLWLIAGVMLALAAGSFSQGAAEGGALNEMPLFAWLLGAPVGFSWWLWIALALLALLTLNAILCSIEALRKGRSLAPQLMHLGFLFIVLAHLLSAYGGFKQQFQLPEGGSLGFPDGERVSVERISGQAGPMGMLSSYQALMRIGNGAPNSVEPNHPLFHKGYGIYLKQVELAPMPVALIEVHREPGAWAALAGALFFTVGNLMLLMQRRGKPLQ</sequence>
<reference evidence="3" key="1">
    <citation type="submission" date="2020-06" db="EMBL/GenBank/DDBJ databases">
        <title>Draft genomic sequence of Geomonas sp. Red330.</title>
        <authorList>
            <person name="Itoh H."/>
            <person name="Zhenxing X."/>
            <person name="Ushijima N."/>
            <person name="Masuda Y."/>
            <person name="Shiratori Y."/>
            <person name="Senoo K."/>
        </authorList>
    </citation>
    <scope>NUCLEOTIDE SEQUENCE [LARGE SCALE GENOMIC DNA]</scope>
    <source>
        <strain evidence="3">Red330</strain>
    </source>
</reference>